<feature type="transmembrane region" description="Helical" evidence="6">
    <location>
        <begin position="234"/>
        <end position="253"/>
    </location>
</feature>
<keyword evidence="9" id="KW-1185">Reference proteome</keyword>
<dbReference type="SUPFAM" id="SSF103481">
    <property type="entry name" value="Multidrug resistance efflux transporter EmrE"/>
    <property type="match status" value="2"/>
</dbReference>
<protein>
    <recommendedName>
        <fullName evidence="7">EamA domain-containing protein</fullName>
    </recommendedName>
</protein>
<sequence length="279" mass="29937">MPLLFLVSLVWAFSFGLIKGRLAGLDPTALGVVRIALSAVVFLPVLRLRNIPGFAIPRLMAIGAVEFGIMYLAYMAAFRHLAAHEVALFTIFTPLWLALFEAAAARRFAPRLAAAVLLAVAGAAVVCWQGFSTPGLLAGFVLVQVSNVAFAAGQFWYRRIRVALPRAADTDVFGLLYLGALAVTAAASMFTTDWGAFRPTPAQWLTLVYLGTVASGLCFFWWNLGATRVKLGTLAVFNNAKIPLGVAVSLLFFGESAHLPRLLIGGALLLLAIMVAERK</sequence>
<feature type="transmembrane region" description="Helical" evidence="6">
    <location>
        <begin position="169"/>
        <end position="190"/>
    </location>
</feature>
<name>A0A178IDZ3_9BACT</name>
<evidence type="ECO:0000259" key="7">
    <source>
        <dbReference type="Pfam" id="PF00892"/>
    </source>
</evidence>
<comment type="caution">
    <text evidence="8">The sequence shown here is derived from an EMBL/GenBank/DDBJ whole genome shotgun (WGS) entry which is preliminary data.</text>
</comment>
<keyword evidence="3 6" id="KW-0812">Transmembrane</keyword>
<feature type="transmembrane region" description="Helical" evidence="6">
    <location>
        <begin position="55"/>
        <end position="74"/>
    </location>
</feature>
<feature type="transmembrane region" description="Helical" evidence="6">
    <location>
        <begin position="112"/>
        <end position="131"/>
    </location>
</feature>
<dbReference type="PANTHER" id="PTHR32322">
    <property type="entry name" value="INNER MEMBRANE TRANSPORTER"/>
    <property type="match status" value="1"/>
</dbReference>
<evidence type="ECO:0000256" key="2">
    <source>
        <dbReference type="ARBA" id="ARBA00007362"/>
    </source>
</evidence>
<feature type="transmembrane region" description="Helical" evidence="6">
    <location>
        <begin position="259"/>
        <end position="276"/>
    </location>
</feature>
<comment type="similarity">
    <text evidence="2">Belongs to the EamA transporter family.</text>
</comment>
<evidence type="ECO:0000256" key="5">
    <source>
        <dbReference type="ARBA" id="ARBA00023136"/>
    </source>
</evidence>
<dbReference type="OrthoDB" id="1412048at2"/>
<dbReference type="GO" id="GO:0016020">
    <property type="term" value="C:membrane"/>
    <property type="evidence" value="ECO:0007669"/>
    <property type="project" value="UniProtKB-SubCell"/>
</dbReference>
<evidence type="ECO:0000313" key="9">
    <source>
        <dbReference type="Proteomes" id="UP000078486"/>
    </source>
</evidence>
<dbReference type="RefSeq" id="WP_068771722.1">
    <property type="nucleotide sequence ID" value="NZ_CP109796.1"/>
</dbReference>
<dbReference type="Proteomes" id="UP000078486">
    <property type="component" value="Unassembled WGS sequence"/>
</dbReference>
<dbReference type="STRING" id="1184151.AW736_18085"/>
<dbReference type="EMBL" id="LRRQ01000141">
    <property type="protein sequence ID" value="OAM88234.1"/>
    <property type="molecule type" value="Genomic_DNA"/>
</dbReference>
<keyword evidence="4 6" id="KW-1133">Transmembrane helix</keyword>
<evidence type="ECO:0000313" key="8">
    <source>
        <dbReference type="EMBL" id="OAM88234.1"/>
    </source>
</evidence>
<accession>A0A178IDZ3</accession>
<evidence type="ECO:0000256" key="3">
    <source>
        <dbReference type="ARBA" id="ARBA00022692"/>
    </source>
</evidence>
<dbReference type="InterPro" id="IPR050638">
    <property type="entry name" value="AA-Vitamin_Transporters"/>
</dbReference>
<feature type="transmembrane region" description="Helical" evidence="6">
    <location>
        <begin position="202"/>
        <end position="222"/>
    </location>
</feature>
<keyword evidence="5 6" id="KW-0472">Membrane</keyword>
<evidence type="ECO:0000256" key="1">
    <source>
        <dbReference type="ARBA" id="ARBA00004141"/>
    </source>
</evidence>
<feature type="transmembrane region" description="Helical" evidence="6">
    <location>
        <begin position="137"/>
        <end position="157"/>
    </location>
</feature>
<gene>
    <name evidence="8" type="ORF">AW736_18085</name>
</gene>
<dbReference type="PANTHER" id="PTHR32322:SF2">
    <property type="entry name" value="EAMA DOMAIN-CONTAINING PROTEIN"/>
    <property type="match status" value="1"/>
</dbReference>
<feature type="transmembrane region" description="Helical" evidence="6">
    <location>
        <begin position="86"/>
        <end position="105"/>
    </location>
</feature>
<dbReference type="Pfam" id="PF00892">
    <property type="entry name" value="EamA"/>
    <property type="match status" value="1"/>
</dbReference>
<reference evidence="8 9" key="1">
    <citation type="submission" date="2016-01" db="EMBL/GenBank/DDBJ databases">
        <title>High potential of lignocellulose degradation of a new Verrucomicrobia species.</title>
        <authorList>
            <person name="Wang Y."/>
            <person name="Shi Y."/>
            <person name="Qiu Z."/>
            <person name="Liu S."/>
            <person name="Yang H."/>
        </authorList>
    </citation>
    <scope>NUCLEOTIDE SEQUENCE [LARGE SCALE GENOMIC DNA]</scope>
    <source>
        <strain evidence="8 9">TSB47</strain>
    </source>
</reference>
<dbReference type="InterPro" id="IPR037185">
    <property type="entry name" value="EmrE-like"/>
</dbReference>
<feature type="transmembrane region" description="Helical" evidence="6">
    <location>
        <begin position="30"/>
        <end position="48"/>
    </location>
</feature>
<dbReference type="AlphaFoldDB" id="A0A178IDZ3"/>
<organism evidence="8 9">
    <name type="scientific">Termitidicoccus mucosus</name>
    <dbReference type="NCBI Taxonomy" id="1184151"/>
    <lineage>
        <taxon>Bacteria</taxon>
        <taxon>Pseudomonadati</taxon>
        <taxon>Verrucomicrobiota</taxon>
        <taxon>Opitutia</taxon>
        <taxon>Opitutales</taxon>
        <taxon>Opitutaceae</taxon>
        <taxon>Termitidicoccus</taxon>
    </lineage>
</organism>
<evidence type="ECO:0000256" key="6">
    <source>
        <dbReference type="SAM" id="Phobius"/>
    </source>
</evidence>
<dbReference type="InterPro" id="IPR000620">
    <property type="entry name" value="EamA_dom"/>
</dbReference>
<feature type="domain" description="EamA" evidence="7">
    <location>
        <begin position="3"/>
        <end position="126"/>
    </location>
</feature>
<proteinExistence type="inferred from homology"/>
<comment type="subcellular location">
    <subcellularLocation>
        <location evidence="1">Membrane</location>
        <topology evidence="1">Multi-pass membrane protein</topology>
    </subcellularLocation>
</comment>
<evidence type="ECO:0000256" key="4">
    <source>
        <dbReference type="ARBA" id="ARBA00022989"/>
    </source>
</evidence>